<accession>A0A554J9S6</accession>
<dbReference type="AlphaFoldDB" id="A0A554J9S6"/>
<reference evidence="3 4" key="1">
    <citation type="submission" date="2017-08" db="EMBL/GenBank/DDBJ databases">
        <title>Mechanisms for carbon and nitrogen cycling indicate functional differentiation within the Candidate Phyla Radiation.</title>
        <authorList>
            <person name="Danczak R.E."/>
            <person name="Johnston M.D."/>
            <person name="Kenah C."/>
            <person name="Slattery M."/>
            <person name="Wrighton K.C."/>
            <person name="Wilkins M.J."/>
        </authorList>
    </citation>
    <scope>NUCLEOTIDE SEQUENCE [LARGE SCALE GENOMIC DNA]</scope>
    <source>
        <strain evidence="3">Gr01-1014_85</strain>
    </source>
</reference>
<dbReference type="Pfam" id="PF00334">
    <property type="entry name" value="NDK"/>
    <property type="match status" value="1"/>
</dbReference>
<comment type="similarity">
    <text evidence="1">Belongs to the NDK family.</text>
</comment>
<dbReference type="Gene3D" id="3.30.70.141">
    <property type="entry name" value="Nucleoside diphosphate kinase-like domain"/>
    <property type="match status" value="1"/>
</dbReference>
<name>A0A554J9S6_9BACT</name>
<dbReference type="PROSITE" id="PS51374">
    <property type="entry name" value="NDPK_LIKE"/>
    <property type="match status" value="1"/>
</dbReference>
<evidence type="ECO:0000313" key="3">
    <source>
        <dbReference type="EMBL" id="TSC65040.1"/>
    </source>
</evidence>
<organism evidence="3 4">
    <name type="scientific">Candidatus Berkelbacteria bacterium Gr01-1014_85</name>
    <dbReference type="NCBI Taxonomy" id="2017150"/>
    <lineage>
        <taxon>Bacteria</taxon>
        <taxon>Candidatus Berkelbacteria</taxon>
    </lineage>
</organism>
<evidence type="ECO:0000259" key="2">
    <source>
        <dbReference type="Pfam" id="PF00334"/>
    </source>
</evidence>
<evidence type="ECO:0000313" key="4">
    <source>
        <dbReference type="Proteomes" id="UP000316253"/>
    </source>
</evidence>
<evidence type="ECO:0000256" key="1">
    <source>
        <dbReference type="PROSITE-ProRule" id="PRU00706"/>
    </source>
</evidence>
<gene>
    <name evidence="3" type="ORF">CEO22_621</name>
</gene>
<feature type="domain" description="Nucleoside diphosphate kinase-like" evidence="2">
    <location>
        <begin position="2"/>
        <end position="30"/>
    </location>
</feature>
<feature type="non-terminal residue" evidence="3">
    <location>
        <position position="30"/>
    </location>
</feature>
<comment type="caution">
    <text evidence="3">The sequence shown here is derived from an EMBL/GenBank/DDBJ whole genome shotgun (WGS) entry which is preliminary data.</text>
</comment>
<dbReference type="Proteomes" id="UP000316253">
    <property type="component" value="Unassembled WGS sequence"/>
</dbReference>
<proteinExistence type="inferred from homology"/>
<sequence>MERTLVIIKPDAINRNLVGQIIERFERKGL</sequence>
<dbReference type="SUPFAM" id="SSF54919">
    <property type="entry name" value="Nucleoside diphosphate kinase, NDK"/>
    <property type="match status" value="1"/>
</dbReference>
<protein>
    <submittedName>
        <fullName evidence="3">Peptidase M16 domain-containing protein</fullName>
    </submittedName>
</protein>
<dbReference type="InterPro" id="IPR034907">
    <property type="entry name" value="NDK-like_dom"/>
</dbReference>
<dbReference type="InterPro" id="IPR036850">
    <property type="entry name" value="NDK-like_dom_sf"/>
</dbReference>
<dbReference type="EMBL" id="VMFD01000069">
    <property type="protein sequence ID" value="TSC65040.1"/>
    <property type="molecule type" value="Genomic_DNA"/>
</dbReference>
<comment type="caution">
    <text evidence="1">Lacks conserved residue(s) required for the propagation of feature annotation.</text>
</comment>